<dbReference type="EMBL" id="CP049140">
    <property type="protein sequence ID" value="QIE89225.1"/>
    <property type="molecule type" value="Genomic_DNA"/>
</dbReference>
<dbReference type="GO" id="GO:0005524">
    <property type="term" value="F:ATP binding"/>
    <property type="evidence" value="ECO:0007669"/>
    <property type="project" value="UniProtKB-KW"/>
</dbReference>
<dbReference type="Proteomes" id="UP000501063">
    <property type="component" value="Chromosome"/>
</dbReference>
<accession>A0A6G6J1F0</accession>
<evidence type="ECO:0000313" key="1">
    <source>
        <dbReference type="EMBL" id="QIE89225.1"/>
    </source>
</evidence>
<dbReference type="Gene3D" id="3.30.565.10">
    <property type="entry name" value="Histidine kinase-like ATPase, C-terminal domain"/>
    <property type="match status" value="2"/>
</dbReference>
<evidence type="ECO:0000313" key="2">
    <source>
        <dbReference type="Proteomes" id="UP000501063"/>
    </source>
</evidence>
<sequence>MIRVSTYQDEFKQPFRPRARILQLLGDELIGSHKLAVFELVKNAYDAGANAALVVLDLTDTESPTISVMDDGDGMSLETIQNVWLVPGNDHRKAQRESLIKRGKYHRLPLGEKGLGRFAVHKLGNLIRLTTKAAGQPEYVVEINWEDIIEQPFLDEAPITIRQREPEIFSGDSTGTLIEISDLRNKGWKRGEVRSLYKQITSICSPFEGPESFTANVDVPGHEDWLKGLLDTDAILNRAPWKFEFEISGSGEITWNYEFRAMPGIQLEGRSVKKSNAALLLPKGNGKQRVLADKDYLVGVGPIKGEFYVYDREREVLKLMSDVQMLTDYLDENGGIRIYRDGIRVYNYGEPGVDWLGLDLRRVNRPTRKISNNLIIGVIHLSLKDSGALLEKTNREGFVENDAMRHLEDLVLSSLAVFETERDLDKERVRKAINKSTDPVAANIQRPIEELRGAMQKHGVLETFEPYLTKLEEDYHSMQETLLAAGMSGLNLAVVFHEVERGVRTLHRAIEDGADIQGAARQAKDLTKLLDGFSGLLRRDDQKAHDARKLILRARELNLSRMRFHKVNLACPFLETDEKGFSSIFPFGLVLNAVVNLIDNALYWLQVRWPESESSSRKLYIGISNDFELGPAIIIADNGPGFQDDPENMVRPFFTRKAAGMGLGLYYANLAMELSGGLLAFPDKGEVDLPEGIDGAVVALIFKEVK</sequence>
<protein>
    <submittedName>
        <fullName evidence="1">ATP-binding protein</fullName>
    </submittedName>
</protein>
<gene>
    <name evidence="1" type="ORF">G5B91_24350</name>
</gene>
<keyword evidence="1" id="KW-0547">Nucleotide-binding</keyword>
<dbReference type="Pfam" id="PF13589">
    <property type="entry name" value="HATPase_c_3"/>
    <property type="match status" value="1"/>
</dbReference>
<dbReference type="AlphaFoldDB" id="A0A6G6J1F0"/>
<dbReference type="SUPFAM" id="SSF55874">
    <property type="entry name" value="ATPase domain of HSP90 chaperone/DNA topoisomerase II/histidine kinase"/>
    <property type="match status" value="2"/>
</dbReference>
<dbReference type="KEGG" id="pnt:G5B91_24350"/>
<reference evidence="1 2" key="1">
    <citation type="submission" date="2020-02" db="EMBL/GenBank/DDBJ databases">
        <title>Integrative conjugative elements (ICEs) and plasmids drive adaptation of Pseudomonas nitroreducens strain HBP1 to wastewater environment.</title>
        <authorList>
            <person name="Sentchilo V."/>
            <person name="Carraro N."/>
            <person name="Bertelli C."/>
            <person name="van der Meer J.R."/>
        </authorList>
    </citation>
    <scope>NUCLEOTIDE SEQUENCE [LARGE SCALE GENOMIC DNA]</scope>
    <source>
        <strain evidence="1 2">HBP1</strain>
    </source>
</reference>
<organism evidence="1 2">
    <name type="scientific">Pseudomonas nitroreducens</name>
    <dbReference type="NCBI Taxonomy" id="46680"/>
    <lineage>
        <taxon>Bacteria</taxon>
        <taxon>Pseudomonadati</taxon>
        <taxon>Pseudomonadota</taxon>
        <taxon>Gammaproteobacteria</taxon>
        <taxon>Pseudomonadales</taxon>
        <taxon>Pseudomonadaceae</taxon>
        <taxon>Pseudomonas</taxon>
    </lineage>
</organism>
<keyword evidence="1" id="KW-0067">ATP-binding</keyword>
<name>A0A6G6J1F0_PSENT</name>
<dbReference type="InterPro" id="IPR036890">
    <property type="entry name" value="HATPase_C_sf"/>
</dbReference>
<proteinExistence type="predicted"/>